<reference evidence="2" key="1">
    <citation type="submission" date="2020-02" db="EMBL/GenBank/DDBJ databases">
        <authorList>
            <person name="Meier V. D."/>
        </authorList>
    </citation>
    <scope>NUCLEOTIDE SEQUENCE</scope>
    <source>
        <strain evidence="2">AVDCRST_MAG53</strain>
    </source>
</reference>
<name>A0A6J4S332_9ACTN</name>
<organism evidence="2">
    <name type="scientific">uncultured Solirubrobacteraceae bacterium</name>
    <dbReference type="NCBI Taxonomy" id="1162706"/>
    <lineage>
        <taxon>Bacteria</taxon>
        <taxon>Bacillati</taxon>
        <taxon>Actinomycetota</taxon>
        <taxon>Thermoleophilia</taxon>
        <taxon>Solirubrobacterales</taxon>
        <taxon>Solirubrobacteraceae</taxon>
        <taxon>environmental samples</taxon>
    </lineage>
</organism>
<proteinExistence type="predicted"/>
<sequence>MAHTALDVYLNDHLGGATLGTDLAGQLLERSQGTPLGVVMAQVAPQIGEDRQTLADLMERLGTARNPVKQATAWVTGKATRAKFGGATSADPEFGLFMALETLTLGVAGKLTLWKSLRDVAGEHPPLAATDLDDLIARAEAQYDALENERSSAGRRVLGDGKESATPK</sequence>
<dbReference type="AlphaFoldDB" id="A0A6J4S332"/>
<dbReference type="EMBL" id="CADCVR010000039">
    <property type="protein sequence ID" value="CAA9488460.1"/>
    <property type="molecule type" value="Genomic_DNA"/>
</dbReference>
<evidence type="ECO:0000313" key="2">
    <source>
        <dbReference type="EMBL" id="CAA9488460.1"/>
    </source>
</evidence>
<feature type="region of interest" description="Disordered" evidence="1">
    <location>
        <begin position="147"/>
        <end position="168"/>
    </location>
</feature>
<accession>A0A6J4S332</accession>
<protein>
    <submittedName>
        <fullName evidence="2">Uncharacterized protein</fullName>
    </submittedName>
</protein>
<gene>
    <name evidence="2" type="ORF">AVDCRST_MAG53-1144</name>
</gene>
<evidence type="ECO:0000256" key="1">
    <source>
        <dbReference type="SAM" id="MobiDB-lite"/>
    </source>
</evidence>